<evidence type="ECO:0000256" key="4">
    <source>
        <dbReference type="ARBA" id="ARBA00022692"/>
    </source>
</evidence>
<evidence type="ECO:0000256" key="7">
    <source>
        <dbReference type="ARBA" id="ARBA00023136"/>
    </source>
</evidence>
<dbReference type="GO" id="GO:0005789">
    <property type="term" value="C:endoplasmic reticulum membrane"/>
    <property type="evidence" value="ECO:0007669"/>
    <property type="project" value="UniProtKB-SubCell"/>
</dbReference>
<accession>A0A060TCY0</accession>
<evidence type="ECO:0000256" key="9">
    <source>
        <dbReference type="SAM" id="Phobius"/>
    </source>
</evidence>
<evidence type="ECO:0000256" key="8">
    <source>
        <dbReference type="PIRNR" id="PIRNR017207"/>
    </source>
</evidence>
<protein>
    <recommendedName>
        <fullName evidence="3 8">ER membrane protein complex subunit 4</fullName>
    </recommendedName>
</protein>
<dbReference type="InterPro" id="IPR009445">
    <property type="entry name" value="TMEM85/Emc4"/>
</dbReference>
<evidence type="ECO:0000256" key="6">
    <source>
        <dbReference type="ARBA" id="ARBA00022989"/>
    </source>
</evidence>
<comment type="subcellular location">
    <subcellularLocation>
        <location evidence="1">Endoplasmic reticulum membrane</location>
        <topology evidence="1">Multi-pass membrane protein</topology>
    </subcellularLocation>
</comment>
<keyword evidence="5" id="KW-0256">Endoplasmic reticulum</keyword>
<evidence type="ECO:0000313" key="10">
    <source>
        <dbReference type="EMBL" id="CDP36717.1"/>
    </source>
</evidence>
<keyword evidence="4 9" id="KW-0812">Transmembrane</keyword>
<dbReference type="PIRSF" id="PIRSF017207">
    <property type="entry name" value="UCP017207_TM-p85"/>
    <property type="match status" value="1"/>
</dbReference>
<feature type="transmembrane region" description="Helical" evidence="9">
    <location>
        <begin position="131"/>
        <end position="149"/>
    </location>
</feature>
<evidence type="ECO:0000256" key="3">
    <source>
        <dbReference type="ARBA" id="ARBA00020820"/>
    </source>
</evidence>
<reference evidence="10" key="1">
    <citation type="submission" date="2014-02" db="EMBL/GenBank/DDBJ databases">
        <authorList>
            <person name="Genoscope - CEA"/>
        </authorList>
    </citation>
    <scope>NUCLEOTIDE SEQUENCE</scope>
    <source>
        <strain evidence="10">LS3</strain>
    </source>
</reference>
<comment type="similarity">
    <text evidence="2 8">Belongs to the EMC4 family.</text>
</comment>
<name>A0A060TCY0_BLAAD</name>
<dbReference type="PhylomeDB" id="A0A060TCY0"/>
<dbReference type="AlphaFoldDB" id="A0A060TCY0"/>
<keyword evidence="7 8" id="KW-0472">Membrane</keyword>
<sequence length="176" mass="19301">MGEEKLSPPQWYYDLTDTSSASPAGVPGIASPPGFTEARAFKKQQSKPISATEHDKLKVKKAWEMALAPGKALPMNLFMSYMSGNSLQIVPITMTTMMFFVTPFKQLFAVSSVFENFESKSNANDIAMAKIAYIACHLLTIAAGIWKLGMMGLLPNTRSDWLAWESSASVVEHAVM</sequence>
<evidence type="ECO:0000256" key="2">
    <source>
        <dbReference type="ARBA" id="ARBA00007715"/>
    </source>
</evidence>
<evidence type="ECO:0000256" key="5">
    <source>
        <dbReference type="ARBA" id="ARBA00022824"/>
    </source>
</evidence>
<dbReference type="EMBL" id="HG937692">
    <property type="protein sequence ID" value="CDP36717.1"/>
    <property type="molecule type" value="Genomic_DNA"/>
</dbReference>
<organism evidence="10">
    <name type="scientific">Blastobotrys adeninivorans</name>
    <name type="common">Yeast</name>
    <name type="synonym">Arxula adeninivorans</name>
    <dbReference type="NCBI Taxonomy" id="409370"/>
    <lineage>
        <taxon>Eukaryota</taxon>
        <taxon>Fungi</taxon>
        <taxon>Dikarya</taxon>
        <taxon>Ascomycota</taxon>
        <taxon>Saccharomycotina</taxon>
        <taxon>Dipodascomycetes</taxon>
        <taxon>Dipodascales</taxon>
        <taxon>Trichomonascaceae</taxon>
        <taxon>Blastobotrys</taxon>
    </lineage>
</organism>
<dbReference type="Pfam" id="PF06417">
    <property type="entry name" value="EMC4"/>
    <property type="match status" value="1"/>
</dbReference>
<keyword evidence="6 9" id="KW-1133">Transmembrane helix</keyword>
<gene>
    <name evidence="10" type="ORF">GNLVRS02_ARAD1B19360g</name>
</gene>
<evidence type="ECO:0000256" key="1">
    <source>
        <dbReference type="ARBA" id="ARBA00004477"/>
    </source>
</evidence>
<proteinExistence type="inferred from homology"/>
<reference evidence="10" key="2">
    <citation type="submission" date="2014-06" db="EMBL/GenBank/DDBJ databases">
        <title>The complete genome of Blastobotrys (Arxula) adeninivorans LS3 - a yeast of biotechnological interest.</title>
        <authorList>
            <person name="Kunze G."/>
            <person name="Gaillardin C."/>
            <person name="Czernicka M."/>
            <person name="Durrens P."/>
            <person name="Martin T."/>
            <person name="Boer E."/>
            <person name="Gabaldon T."/>
            <person name="Cruz J."/>
            <person name="Talla E."/>
            <person name="Marck C."/>
            <person name="Goffeau A."/>
            <person name="Barbe V."/>
            <person name="Baret P."/>
            <person name="Baronian K."/>
            <person name="Beier S."/>
            <person name="Bleykasten C."/>
            <person name="Bode R."/>
            <person name="Casaregola S."/>
            <person name="Despons L."/>
            <person name="Fairhead C."/>
            <person name="Giersberg M."/>
            <person name="Gierski P."/>
            <person name="Hahnel U."/>
            <person name="Hartmann A."/>
            <person name="Jankowska D."/>
            <person name="Jubin C."/>
            <person name="Jung P."/>
            <person name="Lafontaine I."/>
            <person name="Leh-Louis V."/>
            <person name="Lemaire M."/>
            <person name="Marcet-Houben M."/>
            <person name="Mascher M."/>
            <person name="Morel G."/>
            <person name="Richard G.-F."/>
            <person name="Riechen J."/>
            <person name="Sacerdot C."/>
            <person name="Sarkar A."/>
            <person name="Savel G."/>
            <person name="Schacherer J."/>
            <person name="Sherman D."/>
            <person name="Straub M.-L."/>
            <person name="Stein N."/>
            <person name="Thierry A."/>
            <person name="Trautwein-Schult A."/>
            <person name="Westhof E."/>
            <person name="Worch S."/>
            <person name="Dujon B."/>
            <person name="Souciet J.-L."/>
            <person name="Wincker P."/>
            <person name="Scholz U."/>
            <person name="Neuveglise N."/>
        </authorList>
    </citation>
    <scope>NUCLEOTIDE SEQUENCE</scope>
    <source>
        <strain evidence="10">LS3</strain>
    </source>
</reference>
<feature type="transmembrane region" description="Helical" evidence="9">
    <location>
        <begin position="89"/>
        <end position="111"/>
    </location>
</feature>
<dbReference type="PANTHER" id="PTHR19315">
    <property type="entry name" value="ER MEMBRANE PROTEIN COMPLEX SUBUNIT 4"/>
    <property type="match status" value="1"/>
</dbReference>